<dbReference type="SUPFAM" id="SSF53474">
    <property type="entry name" value="alpha/beta-Hydrolases"/>
    <property type="match status" value="1"/>
</dbReference>
<keyword evidence="1" id="KW-0378">Hydrolase</keyword>
<organism evidence="3 4">
    <name type="scientific">Discina gigas</name>
    <dbReference type="NCBI Taxonomy" id="1032678"/>
    <lineage>
        <taxon>Eukaryota</taxon>
        <taxon>Fungi</taxon>
        <taxon>Dikarya</taxon>
        <taxon>Ascomycota</taxon>
        <taxon>Pezizomycotina</taxon>
        <taxon>Pezizomycetes</taxon>
        <taxon>Pezizales</taxon>
        <taxon>Discinaceae</taxon>
        <taxon>Discina</taxon>
    </lineage>
</organism>
<gene>
    <name evidence="3" type="ORF">Q9L58_001048</name>
</gene>
<proteinExistence type="predicted"/>
<feature type="domain" description="BD-FAE-like" evidence="2">
    <location>
        <begin position="28"/>
        <end position="129"/>
    </location>
</feature>
<dbReference type="InterPro" id="IPR029058">
    <property type="entry name" value="AB_hydrolase_fold"/>
</dbReference>
<dbReference type="InterPro" id="IPR050300">
    <property type="entry name" value="GDXG_lipolytic_enzyme"/>
</dbReference>
<dbReference type="Pfam" id="PF20434">
    <property type="entry name" value="BD-FAE"/>
    <property type="match status" value="1"/>
</dbReference>
<protein>
    <recommendedName>
        <fullName evidence="2">BD-FAE-like domain-containing protein</fullName>
    </recommendedName>
</protein>
<dbReference type="Proteomes" id="UP001447188">
    <property type="component" value="Unassembled WGS sequence"/>
</dbReference>
<keyword evidence="4" id="KW-1185">Reference proteome</keyword>
<sequence>MTSAGVQSDEPYVGPPHHPLQTADVWVQNTSADAPWLIYVHGGGFRDPVVTKSNGYTLIHQKVLANPSLNAASINYRLSPHPAYAGEDNNALYPDHLDDVLAALLYLKTTHGMSAKRFILTGHSAGAALIFQAIPKLTDISFPPFAAVGASGIYDMPGLIEEYPEYLDFILGAFGEDRELWKVASPTLVGRSAAYADYAGKVVLIHSDDDELLSWKQTIGFKNMIDAQPGREGNKTLVIATNGKHEEVPEGKALSDVVDSLLADLMH</sequence>
<dbReference type="EMBL" id="JBBBZM010000007">
    <property type="protein sequence ID" value="KAL0639956.1"/>
    <property type="molecule type" value="Genomic_DNA"/>
</dbReference>
<dbReference type="PANTHER" id="PTHR48081">
    <property type="entry name" value="AB HYDROLASE SUPERFAMILY PROTEIN C4A8.06C"/>
    <property type="match status" value="1"/>
</dbReference>
<evidence type="ECO:0000313" key="3">
    <source>
        <dbReference type="EMBL" id="KAL0639956.1"/>
    </source>
</evidence>
<name>A0ABR3GWI5_9PEZI</name>
<reference evidence="3 4" key="1">
    <citation type="submission" date="2024-02" db="EMBL/GenBank/DDBJ databases">
        <title>Discinaceae phylogenomics.</title>
        <authorList>
            <person name="Dirks A.C."/>
            <person name="James T.Y."/>
        </authorList>
    </citation>
    <scope>NUCLEOTIDE SEQUENCE [LARGE SCALE GENOMIC DNA]</scope>
    <source>
        <strain evidence="3 4">ACD0624</strain>
    </source>
</reference>
<comment type="caution">
    <text evidence="3">The sequence shown here is derived from an EMBL/GenBank/DDBJ whole genome shotgun (WGS) entry which is preliminary data.</text>
</comment>
<dbReference type="Gene3D" id="3.40.50.1820">
    <property type="entry name" value="alpha/beta hydrolase"/>
    <property type="match status" value="1"/>
</dbReference>
<accession>A0ABR3GWI5</accession>
<dbReference type="InterPro" id="IPR049492">
    <property type="entry name" value="BD-FAE-like_dom"/>
</dbReference>
<evidence type="ECO:0000256" key="1">
    <source>
        <dbReference type="ARBA" id="ARBA00022801"/>
    </source>
</evidence>
<evidence type="ECO:0000259" key="2">
    <source>
        <dbReference type="Pfam" id="PF20434"/>
    </source>
</evidence>
<dbReference type="PANTHER" id="PTHR48081:SF33">
    <property type="entry name" value="KYNURENINE FORMAMIDASE"/>
    <property type="match status" value="1"/>
</dbReference>
<evidence type="ECO:0000313" key="4">
    <source>
        <dbReference type="Proteomes" id="UP001447188"/>
    </source>
</evidence>